<sequence>MIIYRHRVPKRGQVSQRSTNHVSQLGNNNQTADQLKKRDSSESSTKEDNKEQEEQGQETGTASASSTSSSSKNIMMTNKASSTTSSIFSSNGTTEAHPSYALLHPSMIGVINHNNKEANDESRHLKALSSALDLRFDPDKLSNHSE</sequence>
<dbReference type="Proteomes" id="UP001341840">
    <property type="component" value="Unassembled WGS sequence"/>
</dbReference>
<comment type="caution">
    <text evidence="2">The sequence shown here is derived from an EMBL/GenBank/DDBJ whole genome shotgun (WGS) entry which is preliminary data.</text>
</comment>
<evidence type="ECO:0000313" key="3">
    <source>
        <dbReference type="Proteomes" id="UP001341840"/>
    </source>
</evidence>
<proteinExistence type="predicted"/>
<evidence type="ECO:0000313" key="2">
    <source>
        <dbReference type="EMBL" id="MED6209438.1"/>
    </source>
</evidence>
<name>A0ABU6YLA7_9FABA</name>
<feature type="compositionally biased region" description="Basic residues" evidence="1">
    <location>
        <begin position="1"/>
        <end position="10"/>
    </location>
</feature>
<gene>
    <name evidence="2" type="ORF">PIB30_054648</name>
</gene>
<feature type="compositionally biased region" description="Polar residues" evidence="1">
    <location>
        <begin position="13"/>
        <end position="33"/>
    </location>
</feature>
<feature type="compositionally biased region" description="Low complexity" evidence="1">
    <location>
        <begin position="57"/>
        <end position="71"/>
    </location>
</feature>
<feature type="region of interest" description="Disordered" evidence="1">
    <location>
        <begin position="1"/>
        <end position="97"/>
    </location>
</feature>
<dbReference type="EMBL" id="JASCZI010242074">
    <property type="protein sequence ID" value="MED6209438.1"/>
    <property type="molecule type" value="Genomic_DNA"/>
</dbReference>
<evidence type="ECO:0000256" key="1">
    <source>
        <dbReference type="SAM" id="MobiDB-lite"/>
    </source>
</evidence>
<protein>
    <submittedName>
        <fullName evidence="2">Uncharacterized protein</fullName>
    </submittedName>
</protein>
<feature type="compositionally biased region" description="Low complexity" evidence="1">
    <location>
        <begin position="81"/>
        <end position="94"/>
    </location>
</feature>
<feature type="compositionally biased region" description="Basic and acidic residues" evidence="1">
    <location>
        <begin position="34"/>
        <end position="53"/>
    </location>
</feature>
<keyword evidence="3" id="KW-1185">Reference proteome</keyword>
<organism evidence="2 3">
    <name type="scientific">Stylosanthes scabra</name>
    <dbReference type="NCBI Taxonomy" id="79078"/>
    <lineage>
        <taxon>Eukaryota</taxon>
        <taxon>Viridiplantae</taxon>
        <taxon>Streptophyta</taxon>
        <taxon>Embryophyta</taxon>
        <taxon>Tracheophyta</taxon>
        <taxon>Spermatophyta</taxon>
        <taxon>Magnoliopsida</taxon>
        <taxon>eudicotyledons</taxon>
        <taxon>Gunneridae</taxon>
        <taxon>Pentapetalae</taxon>
        <taxon>rosids</taxon>
        <taxon>fabids</taxon>
        <taxon>Fabales</taxon>
        <taxon>Fabaceae</taxon>
        <taxon>Papilionoideae</taxon>
        <taxon>50 kb inversion clade</taxon>
        <taxon>dalbergioids sensu lato</taxon>
        <taxon>Dalbergieae</taxon>
        <taxon>Pterocarpus clade</taxon>
        <taxon>Stylosanthes</taxon>
    </lineage>
</organism>
<accession>A0ABU6YLA7</accession>
<reference evidence="2 3" key="1">
    <citation type="journal article" date="2023" name="Plants (Basel)">
        <title>Bridging the Gap: Combining Genomics and Transcriptomics Approaches to Understand Stylosanthes scabra, an Orphan Legume from the Brazilian Caatinga.</title>
        <authorList>
            <person name="Ferreira-Neto J.R.C."/>
            <person name="da Silva M.D."/>
            <person name="Binneck E."/>
            <person name="de Melo N.F."/>
            <person name="da Silva R.H."/>
            <person name="de Melo A.L.T.M."/>
            <person name="Pandolfi V."/>
            <person name="Bustamante F.O."/>
            <person name="Brasileiro-Vidal A.C."/>
            <person name="Benko-Iseppon A.M."/>
        </authorList>
    </citation>
    <scope>NUCLEOTIDE SEQUENCE [LARGE SCALE GENOMIC DNA]</scope>
    <source>
        <tissue evidence="2">Leaves</tissue>
    </source>
</reference>